<feature type="domain" description="PepSY" evidence="2">
    <location>
        <begin position="41"/>
        <end position="95"/>
    </location>
</feature>
<dbReference type="GeneID" id="93658528"/>
<dbReference type="OrthoDB" id="5772663at2"/>
<proteinExistence type="predicted"/>
<dbReference type="RefSeq" id="WP_025259463.1">
    <property type="nucleotide sequence ID" value="NZ_BLVX01000025.1"/>
</dbReference>
<evidence type="ECO:0000313" key="4">
    <source>
        <dbReference type="EMBL" id="RMR51497.1"/>
    </source>
</evidence>
<sequence>MKRLTTLLTAVMLTASAGFALARDIGPDEALRLRDAGTIQSFEKLNEYALSKHPGATITETELENEYGKYVYQIELRDTAGIQWDLKIDAVTGQIYKNYQDK</sequence>
<dbReference type="Gene3D" id="3.10.450.40">
    <property type="match status" value="1"/>
</dbReference>
<reference evidence="3 6" key="2">
    <citation type="submission" date="2020-05" db="EMBL/GenBank/DDBJ databases">
        <title>Genetic diversity of Pseudomonas cichorii.</title>
        <authorList>
            <person name="Tani S."/>
            <person name="Yagi H."/>
            <person name="Hashimoto S."/>
            <person name="Iiyama K."/>
            <person name="Furuya N."/>
        </authorList>
    </citation>
    <scope>NUCLEOTIDE SEQUENCE [LARGE SCALE GENOMIC DNA]</scope>
    <source>
        <strain evidence="3 6">LMG 2162</strain>
    </source>
</reference>
<dbReference type="Pfam" id="PF03413">
    <property type="entry name" value="PepSY"/>
    <property type="match status" value="1"/>
</dbReference>
<reference evidence="4 5" key="1">
    <citation type="submission" date="2018-08" db="EMBL/GenBank/DDBJ databases">
        <title>Recombination of ecologically and evolutionarily significant loci maintains genetic cohesion in the Pseudomonas syringae species complex.</title>
        <authorList>
            <person name="Dillon M."/>
            <person name="Thakur S."/>
            <person name="Almeida R.N.D."/>
            <person name="Weir B.S."/>
            <person name="Guttman D.S."/>
        </authorList>
    </citation>
    <scope>NUCLEOTIDE SEQUENCE [LARGE SCALE GENOMIC DNA]</scope>
    <source>
        <strain evidence="4 5">ICMP 6917</strain>
    </source>
</reference>
<name>A0A3M4VIR9_PSECI</name>
<gene>
    <name evidence="4" type="ORF">ALP84_01900</name>
    <name evidence="3" type="ORF">PSCICP_48990</name>
</gene>
<keyword evidence="6" id="KW-1185">Reference proteome</keyword>
<protein>
    <submittedName>
        <fullName evidence="4">Peptidase</fullName>
    </submittedName>
</protein>
<dbReference type="EMBL" id="BLWA01000024">
    <property type="protein sequence ID" value="GFM94927.1"/>
    <property type="molecule type" value="Genomic_DNA"/>
</dbReference>
<organism evidence="4 5">
    <name type="scientific">Pseudomonas cichorii</name>
    <dbReference type="NCBI Taxonomy" id="36746"/>
    <lineage>
        <taxon>Bacteria</taxon>
        <taxon>Pseudomonadati</taxon>
        <taxon>Pseudomonadota</taxon>
        <taxon>Gammaproteobacteria</taxon>
        <taxon>Pseudomonadales</taxon>
        <taxon>Pseudomonadaceae</taxon>
        <taxon>Pseudomonas</taxon>
    </lineage>
</organism>
<dbReference type="Proteomes" id="UP000278332">
    <property type="component" value="Unassembled WGS sequence"/>
</dbReference>
<dbReference type="Proteomes" id="UP000614982">
    <property type="component" value="Unassembled WGS sequence"/>
</dbReference>
<evidence type="ECO:0000313" key="6">
    <source>
        <dbReference type="Proteomes" id="UP000614982"/>
    </source>
</evidence>
<dbReference type="EMBL" id="RBRY01000158">
    <property type="protein sequence ID" value="RMR51497.1"/>
    <property type="molecule type" value="Genomic_DNA"/>
</dbReference>
<comment type="caution">
    <text evidence="4">The sequence shown here is derived from an EMBL/GenBank/DDBJ whole genome shotgun (WGS) entry which is preliminary data.</text>
</comment>
<feature type="chain" id="PRO_5018088158" evidence="1">
    <location>
        <begin position="23"/>
        <end position="102"/>
    </location>
</feature>
<evidence type="ECO:0000313" key="5">
    <source>
        <dbReference type="Proteomes" id="UP000278332"/>
    </source>
</evidence>
<keyword evidence="1" id="KW-0732">Signal</keyword>
<dbReference type="AlphaFoldDB" id="A0A3M4VIR9"/>
<feature type="signal peptide" evidence="1">
    <location>
        <begin position="1"/>
        <end position="22"/>
    </location>
</feature>
<evidence type="ECO:0000259" key="2">
    <source>
        <dbReference type="Pfam" id="PF03413"/>
    </source>
</evidence>
<accession>A0A3M4VIR9</accession>
<dbReference type="InterPro" id="IPR025711">
    <property type="entry name" value="PepSY"/>
</dbReference>
<evidence type="ECO:0000256" key="1">
    <source>
        <dbReference type="SAM" id="SignalP"/>
    </source>
</evidence>
<evidence type="ECO:0000313" key="3">
    <source>
        <dbReference type="EMBL" id="GFM94927.1"/>
    </source>
</evidence>